<evidence type="ECO:0000313" key="2">
    <source>
        <dbReference type="Proteomes" id="UP001156870"/>
    </source>
</evidence>
<dbReference type="EMBL" id="BSPD01000023">
    <property type="protein sequence ID" value="GLS25157.1"/>
    <property type="molecule type" value="Genomic_DNA"/>
</dbReference>
<name>A0AA37T563_9GAMM</name>
<dbReference type="RefSeq" id="WP_232595302.1">
    <property type="nucleotide sequence ID" value="NZ_BSPD01000023.1"/>
</dbReference>
<protein>
    <submittedName>
        <fullName evidence="1">Uncharacterized protein</fullName>
    </submittedName>
</protein>
<keyword evidence="2" id="KW-1185">Reference proteome</keyword>
<gene>
    <name evidence="1" type="ORF">GCM10007877_08710</name>
</gene>
<reference evidence="1 2" key="1">
    <citation type="journal article" date="2014" name="Int. J. Syst. Evol. Microbiol.">
        <title>Complete genome sequence of Corynebacterium casei LMG S-19264T (=DSM 44701T), isolated from a smear-ripened cheese.</title>
        <authorList>
            <consortium name="US DOE Joint Genome Institute (JGI-PGF)"/>
            <person name="Walter F."/>
            <person name="Albersmeier A."/>
            <person name="Kalinowski J."/>
            <person name="Ruckert C."/>
        </authorList>
    </citation>
    <scope>NUCLEOTIDE SEQUENCE [LARGE SCALE GENOMIC DNA]</scope>
    <source>
        <strain evidence="1 2">NBRC 110095</strain>
    </source>
</reference>
<organism evidence="1 2">
    <name type="scientific">Marinibactrum halimedae</name>
    <dbReference type="NCBI Taxonomy" id="1444977"/>
    <lineage>
        <taxon>Bacteria</taxon>
        <taxon>Pseudomonadati</taxon>
        <taxon>Pseudomonadota</taxon>
        <taxon>Gammaproteobacteria</taxon>
        <taxon>Cellvibrionales</taxon>
        <taxon>Cellvibrionaceae</taxon>
        <taxon>Marinibactrum</taxon>
    </lineage>
</organism>
<proteinExistence type="predicted"/>
<accession>A0AA37T563</accession>
<sequence length="428" mass="47567">MNNTPQELKDNQNITYIKVYENTQNGLKRGRDVYVAKVYLPNFEAAKSFQHQNYRLASIMRAVCHLNAYHEGGNQQQAISNIIHSLPGEGFAFKYKFHANGSVLITDFRISDQFTNHPEESNFYLAKKIERGTRWELVNENAVSSLLRTRKWPSNKNNKPDAHYVGLCGKSPNIRSASNIVGPLIVDAFGNRAEDFNVKTLSSDSQITVGYTQDKEFKNSKSVQRLVSGIEQAAMQKAPLNILTHGEAAQTLYEATKTLTSRAFVRQTEARINEEANIRTIIVNPVGVPAKDLKEACEKAGIEVVATYENNRHIGNLTFKDVFDDHAGKILAASLFAPATPFVADMVSSSKLSGAFTIIKNYTTDATPAGMLTAALGAAMVGRIGYNAIKEVSEDWRNAIQAYYLVSRKGGNNFISEDDEHLIEMMSR</sequence>
<comment type="caution">
    <text evidence="1">The sequence shown here is derived from an EMBL/GenBank/DDBJ whole genome shotgun (WGS) entry which is preliminary data.</text>
</comment>
<dbReference type="AlphaFoldDB" id="A0AA37T563"/>
<evidence type="ECO:0000313" key="1">
    <source>
        <dbReference type="EMBL" id="GLS25157.1"/>
    </source>
</evidence>
<dbReference type="Proteomes" id="UP001156870">
    <property type="component" value="Unassembled WGS sequence"/>
</dbReference>